<dbReference type="HOGENOM" id="CLU_3184725_0_0_4"/>
<dbReference type="Proteomes" id="UP000003009">
    <property type="component" value="Unassembled WGS sequence"/>
</dbReference>
<feature type="transmembrane region" description="Helical" evidence="1">
    <location>
        <begin position="12"/>
        <end position="31"/>
    </location>
</feature>
<dbReference type="AlphaFoldDB" id="C4GEP9"/>
<dbReference type="EMBL" id="ACJW02000001">
    <property type="protein sequence ID" value="EEP69659.1"/>
    <property type="molecule type" value="Genomic_DNA"/>
</dbReference>
<accession>C4GEP9</accession>
<protein>
    <submittedName>
        <fullName evidence="2">Uncharacterized protein</fullName>
    </submittedName>
</protein>
<organism evidence="2 3">
    <name type="scientific">Kingella oralis ATCC 51147</name>
    <dbReference type="NCBI Taxonomy" id="629741"/>
    <lineage>
        <taxon>Bacteria</taxon>
        <taxon>Pseudomonadati</taxon>
        <taxon>Pseudomonadota</taxon>
        <taxon>Betaproteobacteria</taxon>
        <taxon>Neisseriales</taxon>
        <taxon>Neisseriaceae</taxon>
        <taxon>Kingella</taxon>
    </lineage>
</organism>
<sequence length="46" mass="5461">MARKSDKICHIFCLGSLKFGCQFCFIVIFYFKSLCYLFSGCWVRFC</sequence>
<dbReference type="STRING" id="629741.GCWU000324_00136"/>
<comment type="caution">
    <text evidence="2">The sequence shown here is derived from an EMBL/GenBank/DDBJ whole genome shotgun (WGS) entry which is preliminary data.</text>
</comment>
<keyword evidence="1" id="KW-1133">Transmembrane helix</keyword>
<evidence type="ECO:0000313" key="2">
    <source>
        <dbReference type="EMBL" id="EEP69659.1"/>
    </source>
</evidence>
<keyword evidence="1" id="KW-0472">Membrane</keyword>
<proteinExistence type="predicted"/>
<evidence type="ECO:0000313" key="3">
    <source>
        <dbReference type="Proteomes" id="UP000003009"/>
    </source>
</evidence>
<keyword evidence="3" id="KW-1185">Reference proteome</keyword>
<gene>
    <name evidence="2" type="ORF">GCWU000324_00136</name>
</gene>
<evidence type="ECO:0000256" key="1">
    <source>
        <dbReference type="SAM" id="Phobius"/>
    </source>
</evidence>
<keyword evidence="1" id="KW-0812">Transmembrane</keyword>
<name>C4GEP9_9NEIS</name>
<reference evidence="2" key="1">
    <citation type="submission" date="2009-04" db="EMBL/GenBank/DDBJ databases">
        <authorList>
            <person name="Weinstock G."/>
            <person name="Sodergren E."/>
            <person name="Clifton S."/>
            <person name="Fulton L."/>
            <person name="Fulton B."/>
            <person name="Courtney L."/>
            <person name="Fronick C."/>
            <person name="Harrison M."/>
            <person name="Strong C."/>
            <person name="Farmer C."/>
            <person name="Delahaunty K."/>
            <person name="Markovic C."/>
            <person name="Hall O."/>
            <person name="Minx P."/>
            <person name="Tomlinson C."/>
            <person name="Mitreva M."/>
            <person name="Nelson J."/>
            <person name="Hou S."/>
            <person name="Wollam A."/>
            <person name="Pepin K.H."/>
            <person name="Johnson M."/>
            <person name="Bhonagiri V."/>
            <person name="Nash W.E."/>
            <person name="Warren W."/>
            <person name="Chinwalla A."/>
            <person name="Mardis E.R."/>
            <person name="Wilson R.K."/>
        </authorList>
    </citation>
    <scope>NUCLEOTIDE SEQUENCE [LARGE SCALE GENOMIC DNA]</scope>
    <source>
        <strain evidence="2">ATCC 51147</strain>
    </source>
</reference>